<dbReference type="Pfam" id="PF05605">
    <property type="entry name" value="zf-Di19"/>
    <property type="match status" value="1"/>
</dbReference>
<proteinExistence type="inferred from homology"/>
<sequence>MDGELWAARMSNSKRHHNLQPSHSAHLDRHVNLDDVDGDEDVRPDFSCPYCYEDFDITSLCAHLEDEHCFESKPASEMPSHEILREERRGNFHFINVECVALTAAYMQRRRRFRRGGTPSSATLSLLGKELREAHLQALFGGGTSRIGSLGTTATDPLLTNLDYSLPISEAEDPPKLSVTIDTPSKPLTSIHQPSPRLKLSLSSARSSIWGLALADALLTAEEREQKSKDVALRVKFMQQLVLSTIFGDS</sequence>
<name>A0ABP1A5F5_9BRYO</name>
<dbReference type="InterPro" id="IPR008598">
    <property type="entry name" value="Di19_Zn-bd"/>
</dbReference>
<feature type="domain" description="Di19 zinc-binding" evidence="2">
    <location>
        <begin position="45"/>
        <end position="74"/>
    </location>
</feature>
<gene>
    <name evidence="4" type="ORF">CSSPJE1EN2_LOCUS745</name>
</gene>
<protein>
    <submittedName>
        <fullName evidence="4">Uncharacterized protein</fullName>
    </submittedName>
</protein>
<evidence type="ECO:0000259" key="2">
    <source>
        <dbReference type="Pfam" id="PF05605"/>
    </source>
</evidence>
<dbReference type="EMBL" id="OZ023702">
    <property type="protein sequence ID" value="CAK9857750.1"/>
    <property type="molecule type" value="Genomic_DNA"/>
</dbReference>
<comment type="similarity">
    <text evidence="1">Belongs to the Di19 family.</text>
</comment>
<evidence type="ECO:0000259" key="3">
    <source>
        <dbReference type="Pfam" id="PF14571"/>
    </source>
</evidence>
<keyword evidence="5" id="KW-1185">Reference proteome</keyword>
<dbReference type="PANTHER" id="PTHR31875">
    <property type="entry name" value="PROTEIN DEHYDRATION-INDUCED 19"/>
    <property type="match status" value="1"/>
</dbReference>
<evidence type="ECO:0000313" key="5">
    <source>
        <dbReference type="Proteomes" id="UP001497522"/>
    </source>
</evidence>
<dbReference type="InterPro" id="IPR033347">
    <property type="entry name" value="Di19"/>
</dbReference>
<dbReference type="InterPro" id="IPR027935">
    <property type="entry name" value="Di19_C"/>
</dbReference>
<dbReference type="Pfam" id="PF14571">
    <property type="entry name" value="Di19_C"/>
    <property type="match status" value="1"/>
</dbReference>
<feature type="domain" description="Di19 C-terminal" evidence="3">
    <location>
        <begin position="124"/>
        <end position="246"/>
    </location>
</feature>
<dbReference type="PANTHER" id="PTHR31875:SF6">
    <property type="entry name" value="PROTEIN DEHYDRATION-INDUCED 19"/>
    <property type="match status" value="1"/>
</dbReference>
<accession>A0ABP1A5F5</accession>
<organism evidence="4 5">
    <name type="scientific">Sphagnum jensenii</name>
    <dbReference type="NCBI Taxonomy" id="128206"/>
    <lineage>
        <taxon>Eukaryota</taxon>
        <taxon>Viridiplantae</taxon>
        <taxon>Streptophyta</taxon>
        <taxon>Embryophyta</taxon>
        <taxon>Bryophyta</taxon>
        <taxon>Sphagnophytina</taxon>
        <taxon>Sphagnopsida</taxon>
        <taxon>Sphagnales</taxon>
        <taxon>Sphagnaceae</taxon>
        <taxon>Sphagnum</taxon>
    </lineage>
</organism>
<reference evidence="4 5" key="1">
    <citation type="submission" date="2024-03" db="EMBL/GenBank/DDBJ databases">
        <authorList>
            <consortium name="ELIXIR-Norway"/>
            <consortium name="Elixir Norway"/>
        </authorList>
    </citation>
    <scope>NUCLEOTIDE SEQUENCE [LARGE SCALE GENOMIC DNA]</scope>
</reference>
<evidence type="ECO:0000256" key="1">
    <source>
        <dbReference type="ARBA" id="ARBA00007109"/>
    </source>
</evidence>
<dbReference type="Proteomes" id="UP001497522">
    <property type="component" value="Chromosome 1"/>
</dbReference>
<evidence type="ECO:0000313" key="4">
    <source>
        <dbReference type="EMBL" id="CAK9857750.1"/>
    </source>
</evidence>